<dbReference type="Pfam" id="PF13817">
    <property type="entry name" value="DDE_Tnp_IS66_C"/>
    <property type="match status" value="1"/>
</dbReference>
<keyword evidence="1" id="KW-0175">Coiled coil</keyword>
<sequence>MILAERAARLEAEAVAASAKAEAADAKAAEALISYLKLEIEKLRRQIYGSRSERKARLLEQMELELEELEATATEDELAAERAAAKTQTVQSFQRKRPSRKPFPEHLPRERVVIAAPQSCPCCGSSKLSKLGEDITETLEVVPRQWKVIQTVREKFSCRDCETITQPPAPFHVTPRGFAGPNLLAMILFEKFGQHQPLNRQSERYAREGIDLSLSTLADQVGACAVALQPLYRLIEHHVLSAERLHGDDTTVPILAKGQTVKGHIWTYVRDDRPFGGRAPPAALYYASRDRRQEHPTRHLQSFSGILQADAYSGYNELYDASRAQGPITSALCWAHARRQFFELADIAANARRDKNAAAISPIALEAVKRFDALFDIERSINGQSAEERLRMRKEQSAPPLTALEAWLREQRARLSNSSAVAKPIDYMLRRWDRFARFIDDGRICLTNNAAERALRGFALGRKSWLFAGSERGADRAATMATLIMTAKLNDVDPQAWLADVLARIASTPQGQLNELLPWDWNRTPVQSAA</sequence>
<evidence type="ECO:0000313" key="7">
    <source>
        <dbReference type="Proteomes" id="UP000051936"/>
    </source>
</evidence>
<evidence type="ECO:0000259" key="2">
    <source>
        <dbReference type="Pfam" id="PF03050"/>
    </source>
</evidence>
<proteinExistence type="predicted"/>
<organism evidence="6 7">
    <name type="scientific">Bradyrhizobium manausense</name>
    <dbReference type="NCBI Taxonomy" id="989370"/>
    <lineage>
        <taxon>Bacteria</taxon>
        <taxon>Pseudomonadati</taxon>
        <taxon>Pseudomonadota</taxon>
        <taxon>Alphaproteobacteria</taxon>
        <taxon>Hyphomicrobiales</taxon>
        <taxon>Nitrobacteraceae</taxon>
        <taxon>Bradyrhizobium</taxon>
    </lineage>
</organism>
<dbReference type="Pfam" id="PF13007">
    <property type="entry name" value="LZ_Tnp_IS66"/>
    <property type="match status" value="1"/>
</dbReference>
<dbReference type="InterPro" id="IPR039552">
    <property type="entry name" value="IS66_C"/>
</dbReference>
<dbReference type="InterPro" id="IPR024474">
    <property type="entry name" value="Znf_dom_IS66"/>
</dbReference>
<accession>A0A0R3DZK4</accession>
<evidence type="ECO:0000313" key="6">
    <source>
        <dbReference type="EMBL" id="KRQ15393.1"/>
    </source>
</evidence>
<dbReference type="PANTHER" id="PTHR33678:SF1">
    <property type="entry name" value="BLL1576 PROTEIN"/>
    <property type="match status" value="1"/>
</dbReference>
<protein>
    <recommendedName>
        <fullName evidence="8">Transposase</fullName>
    </recommendedName>
</protein>
<gene>
    <name evidence="6" type="ORF">AOQ71_10285</name>
</gene>
<evidence type="ECO:0000256" key="1">
    <source>
        <dbReference type="SAM" id="Coils"/>
    </source>
</evidence>
<feature type="domain" description="Transposase IS66 C-terminal" evidence="5">
    <location>
        <begin position="482"/>
        <end position="519"/>
    </location>
</feature>
<dbReference type="AlphaFoldDB" id="A0A0R3DZK4"/>
<dbReference type="NCBIfam" id="NF033517">
    <property type="entry name" value="transpos_IS66"/>
    <property type="match status" value="1"/>
</dbReference>
<keyword evidence="7" id="KW-1185">Reference proteome</keyword>
<dbReference type="Pfam" id="PF13005">
    <property type="entry name" value="zf-IS66"/>
    <property type="match status" value="1"/>
</dbReference>
<feature type="coiled-coil region" evidence="1">
    <location>
        <begin position="7"/>
        <end position="86"/>
    </location>
</feature>
<dbReference type="RefSeq" id="WP_057745442.1">
    <property type="nucleotide sequence ID" value="NZ_LJYG01000044.1"/>
</dbReference>
<dbReference type="Pfam" id="PF03050">
    <property type="entry name" value="DDE_Tnp_IS66"/>
    <property type="match status" value="1"/>
</dbReference>
<dbReference type="InterPro" id="IPR004291">
    <property type="entry name" value="Transposase_IS66_central"/>
</dbReference>
<evidence type="ECO:0008006" key="8">
    <source>
        <dbReference type="Google" id="ProtNLM"/>
    </source>
</evidence>
<dbReference type="InterPro" id="IPR052344">
    <property type="entry name" value="Transposase-related"/>
</dbReference>
<dbReference type="OrthoDB" id="9800877at2"/>
<name>A0A0R3DZK4_9BRAD</name>
<dbReference type="EMBL" id="LJYG01000044">
    <property type="protein sequence ID" value="KRQ15393.1"/>
    <property type="molecule type" value="Genomic_DNA"/>
</dbReference>
<dbReference type="InterPro" id="IPR024463">
    <property type="entry name" value="Transposase_TnpC_homeodom"/>
</dbReference>
<evidence type="ECO:0000259" key="3">
    <source>
        <dbReference type="Pfam" id="PF13005"/>
    </source>
</evidence>
<evidence type="ECO:0000259" key="5">
    <source>
        <dbReference type="Pfam" id="PF13817"/>
    </source>
</evidence>
<reference evidence="6 7" key="1">
    <citation type="submission" date="2015-09" db="EMBL/GenBank/DDBJ databases">
        <title>Draft Genome Sequence of Bradyrhizobium manausense Strain BR 3351T, a Novel Symbiotic Nitrogen-Fixing Alphaproteobacterium Isolated from Brazilian Amazon Rain Forest.</title>
        <authorList>
            <person name="De Araujo J.L."/>
            <person name="Zilli J.E."/>
        </authorList>
    </citation>
    <scope>NUCLEOTIDE SEQUENCE [LARGE SCALE GENOMIC DNA]</scope>
    <source>
        <strain evidence="6 7">BR3351</strain>
    </source>
</reference>
<dbReference type="Proteomes" id="UP000051936">
    <property type="component" value="Unassembled WGS sequence"/>
</dbReference>
<comment type="caution">
    <text evidence="6">The sequence shown here is derived from an EMBL/GenBank/DDBJ whole genome shotgun (WGS) entry which is preliminary data.</text>
</comment>
<dbReference type="STRING" id="989370.AOQ71_10285"/>
<feature type="domain" description="Transposase IS66 central" evidence="2">
    <location>
        <begin position="177"/>
        <end position="475"/>
    </location>
</feature>
<evidence type="ECO:0000259" key="4">
    <source>
        <dbReference type="Pfam" id="PF13007"/>
    </source>
</evidence>
<dbReference type="PANTHER" id="PTHR33678">
    <property type="entry name" value="BLL1576 PROTEIN"/>
    <property type="match status" value="1"/>
</dbReference>
<feature type="domain" description="Transposase TnpC homeodomain" evidence="4">
    <location>
        <begin position="36"/>
        <end position="112"/>
    </location>
</feature>
<feature type="domain" description="Transposase IS66 zinc-finger binding" evidence="3">
    <location>
        <begin position="117"/>
        <end position="162"/>
    </location>
</feature>